<reference evidence="8 9" key="1">
    <citation type="submission" date="2018-04" db="EMBL/GenBank/DDBJ databases">
        <title>Genomic Encyclopedia of Archaeal and Bacterial Type Strains, Phase II (KMG-II): from individual species to whole genera.</title>
        <authorList>
            <person name="Goeker M."/>
        </authorList>
    </citation>
    <scope>NUCLEOTIDE SEQUENCE [LARGE SCALE GENOMIC DNA]</scope>
    <source>
        <strain evidence="8 9">DSM 45787</strain>
    </source>
</reference>
<feature type="transmembrane region" description="Helical" evidence="6">
    <location>
        <begin position="160"/>
        <end position="182"/>
    </location>
</feature>
<dbReference type="PANTHER" id="PTHR32322">
    <property type="entry name" value="INNER MEMBRANE TRANSPORTER"/>
    <property type="match status" value="1"/>
</dbReference>
<feature type="transmembrane region" description="Helical" evidence="6">
    <location>
        <begin position="257"/>
        <end position="275"/>
    </location>
</feature>
<dbReference type="GO" id="GO:0016020">
    <property type="term" value="C:membrane"/>
    <property type="evidence" value="ECO:0007669"/>
    <property type="project" value="UniProtKB-SubCell"/>
</dbReference>
<dbReference type="Proteomes" id="UP000244240">
    <property type="component" value="Unassembled WGS sequence"/>
</dbReference>
<name>A0A2T6B820_9BACL</name>
<protein>
    <submittedName>
        <fullName evidence="8">Threonine/homoserine efflux transporter RhtA</fullName>
    </submittedName>
</protein>
<keyword evidence="5 6" id="KW-0472">Membrane</keyword>
<proteinExistence type="inferred from homology"/>
<dbReference type="SUPFAM" id="SSF103481">
    <property type="entry name" value="Multidrug resistance efflux transporter EmrE"/>
    <property type="match status" value="2"/>
</dbReference>
<evidence type="ECO:0000256" key="5">
    <source>
        <dbReference type="ARBA" id="ARBA00023136"/>
    </source>
</evidence>
<keyword evidence="9" id="KW-1185">Reference proteome</keyword>
<evidence type="ECO:0000256" key="3">
    <source>
        <dbReference type="ARBA" id="ARBA00022692"/>
    </source>
</evidence>
<dbReference type="PANTHER" id="PTHR32322:SF2">
    <property type="entry name" value="EAMA DOMAIN-CONTAINING PROTEIN"/>
    <property type="match status" value="1"/>
</dbReference>
<evidence type="ECO:0000256" key="4">
    <source>
        <dbReference type="ARBA" id="ARBA00022989"/>
    </source>
</evidence>
<dbReference type="EMBL" id="QBKR01000031">
    <property type="protein sequence ID" value="PTX52205.1"/>
    <property type="molecule type" value="Genomic_DNA"/>
</dbReference>
<evidence type="ECO:0000256" key="1">
    <source>
        <dbReference type="ARBA" id="ARBA00004127"/>
    </source>
</evidence>
<comment type="similarity">
    <text evidence="2">Belongs to the EamA transporter family.</text>
</comment>
<feature type="domain" description="EamA" evidence="7">
    <location>
        <begin position="164"/>
        <end position="298"/>
    </location>
</feature>
<sequence>MMKTMTRSRGRGFIMVLVAAVLWGLSGTVAQHLFHGAGVGEGWLVTVRLFISGFLLLLWMFFRSGSDAVWSLWRSPRDRRQVLLLGVCGMLAVQYTYFASIAAGNAATATLLQYLGPALLTSWLAIRLRKMPESREWAAVGSALAGTFLLVTGGDPSTLSISLPALIWGLGSAVALAFYTLYPAGLLQRWESGTVVGWAMLIGGFALSLLYPPWAVRTEHWGWETWGWIAVVVLFGTLLPFFLYLDSLRFLRPSETGLLSCAEPLSAAIAAVWWLGVPFGFPEWTGAALIIGTVILLSLKKEKQTQEKVKQLDVI</sequence>
<dbReference type="InterPro" id="IPR000620">
    <property type="entry name" value="EamA_dom"/>
</dbReference>
<evidence type="ECO:0000313" key="8">
    <source>
        <dbReference type="EMBL" id="PTX52205.1"/>
    </source>
</evidence>
<feature type="transmembrane region" description="Helical" evidence="6">
    <location>
        <begin position="40"/>
        <end position="62"/>
    </location>
</feature>
<organism evidence="8 9">
    <name type="scientific">Melghirimyces profundicolus</name>
    <dbReference type="NCBI Taxonomy" id="1242148"/>
    <lineage>
        <taxon>Bacteria</taxon>
        <taxon>Bacillati</taxon>
        <taxon>Bacillota</taxon>
        <taxon>Bacilli</taxon>
        <taxon>Bacillales</taxon>
        <taxon>Thermoactinomycetaceae</taxon>
        <taxon>Melghirimyces</taxon>
    </lineage>
</organism>
<feature type="domain" description="EamA" evidence="7">
    <location>
        <begin position="11"/>
        <end position="151"/>
    </location>
</feature>
<comment type="caution">
    <text evidence="8">The sequence shown here is derived from an EMBL/GenBank/DDBJ whole genome shotgun (WGS) entry which is preliminary data.</text>
</comment>
<dbReference type="InterPro" id="IPR037185">
    <property type="entry name" value="EmrE-like"/>
</dbReference>
<keyword evidence="3 6" id="KW-0812">Transmembrane</keyword>
<feature type="transmembrane region" description="Helical" evidence="6">
    <location>
        <begin position="226"/>
        <end position="245"/>
    </location>
</feature>
<evidence type="ECO:0000313" key="9">
    <source>
        <dbReference type="Proteomes" id="UP000244240"/>
    </source>
</evidence>
<feature type="transmembrane region" description="Helical" evidence="6">
    <location>
        <begin position="106"/>
        <end position="125"/>
    </location>
</feature>
<gene>
    <name evidence="8" type="ORF">C8P63_13121</name>
</gene>
<dbReference type="Pfam" id="PF00892">
    <property type="entry name" value="EamA"/>
    <property type="match status" value="2"/>
</dbReference>
<feature type="transmembrane region" description="Helical" evidence="6">
    <location>
        <begin position="281"/>
        <end position="299"/>
    </location>
</feature>
<feature type="transmembrane region" description="Helical" evidence="6">
    <location>
        <begin position="137"/>
        <end position="154"/>
    </location>
</feature>
<dbReference type="AlphaFoldDB" id="A0A2T6B820"/>
<feature type="transmembrane region" description="Helical" evidence="6">
    <location>
        <begin position="82"/>
        <end position="100"/>
    </location>
</feature>
<comment type="subcellular location">
    <subcellularLocation>
        <location evidence="1">Endomembrane system</location>
        <topology evidence="1">Multi-pass membrane protein</topology>
    </subcellularLocation>
</comment>
<keyword evidence="4 6" id="KW-1133">Transmembrane helix</keyword>
<evidence type="ECO:0000259" key="7">
    <source>
        <dbReference type="Pfam" id="PF00892"/>
    </source>
</evidence>
<evidence type="ECO:0000256" key="6">
    <source>
        <dbReference type="SAM" id="Phobius"/>
    </source>
</evidence>
<feature type="transmembrane region" description="Helical" evidence="6">
    <location>
        <begin position="194"/>
        <end position="214"/>
    </location>
</feature>
<evidence type="ECO:0000256" key="2">
    <source>
        <dbReference type="ARBA" id="ARBA00007362"/>
    </source>
</evidence>
<accession>A0A2T6B820</accession>
<dbReference type="InterPro" id="IPR050638">
    <property type="entry name" value="AA-Vitamin_Transporters"/>
</dbReference>